<feature type="transmembrane region" description="Helical" evidence="10">
    <location>
        <begin position="6"/>
        <end position="25"/>
    </location>
</feature>
<dbReference type="InterPro" id="IPR003660">
    <property type="entry name" value="HAMP_dom"/>
</dbReference>
<dbReference type="PANTHER" id="PTHR44936:SF10">
    <property type="entry name" value="SENSOR PROTEIN RSTB"/>
    <property type="match status" value="1"/>
</dbReference>
<protein>
    <recommendedName>
        <fullName evidence="3">histidine kinase</fullName>
        <ecNumber evidence="3">2.7.13.3</ecNumber>
    </recommendedName>
</protein>
<dbReference type="SUPFAM" id="SSF55874">
    <property type="entry name" value="ATPase domain of HSP90 chaperone/DNA topoisomerase II/histidine kinase"/>
    <property type="match status" value="1"/>
</dbReference>
<keyword evidence="10" id="KW-0472">Membrane</keyword>
<dbReference type="InterPro" id="IPR050980">
    <property type="entry name" value="2C_sensor_his_kinase"/>
</dbReference>
<dbReference type="STRING" id="1931241.BVH74_11435"/>
<reference evidence="13 14" key="1">
    <citation type="submission" date="2017-03" db="EMBL/GenBank/DDBJ databases">
        <title>Complete genome sequence of the novel DNRA strain Pseudomonas sp. S-6-2 isolated from Chinese polluted river sediment. Journal of Biotechnology.</title>
        <authorList>
            <person name="Li J."/>
            <person name="Xiang F."/>
            <person name="Wang L."/>
            <person name="Xi L."/>
            <person name="Liu J."/>
        </authorList>
    </citation>
    <scope>NUCLEOTIDE SEQUENCE [LARGE SCALE GENOMIC DNA]</scope>
    <source>
        <strain evidence="13 14">S-6-2</strain>
    </source>
</reference>
<dbReference type="Proteomes" id="UP000243488">
    <property type="component" value="Chromosome"/>
</dbReference>
<feature type="domain" description="Histidine kinase" evidence="11">
    <location>
        <begin position="315"/>
        <end position="530"/>
    </location>
</feature>
<dbReference type="SMART" id="SM00388">
    <property type="entry name" value="HisKA"/>
    <property type="match status" value="1"/>
</dbReference>
<dbReference type="SMART" id="SM00387">
    <property type="entry name" value="HATPase_c"/>
    <property type="match status" value="1"/>
</dbReference>
<dbReference type="Gene3D" id="3.30.565.10">
    <property type="entry name" value="Histidine kinase-like ATPase, C-terminal domain"/>
    <property type="match status" value="1"/>
</dbReference>
<keyword evidence="10" id="KW-1133">Transmembrane helix</keyword>
<dbReference type="CDD" id="cd00082">
    <property type="entry name" value="HisKA"/>
    <property type="match status" value="1"/>
</dbReference>
<dbReference type="InterPro" id="IPR003594">
    <property type="entry name" value="HATPase_dom"/>
</dbReference>
<feature type="domain" description="HAMP" evidence="12">
    <location>
        <begin position="255"/>
        <end position="307"/>
    </location>
</feature>
<name>A0A1V0B5X2_9GAMM</name>
<dbReference type="SUPFAM" id="SSF47384">
    <property type="entry name" value="Homodimeric domain of signal transducing histidine kinase"/>
    <property type="match status" value="1"/>
</dbReference>
<evidence type="ECO:0000259" key="11">
    <source>
        <dbReference type="PROSITE" id="PS50109"/>
    </source>
</evidence>
<dbReference type="InterPro" id="IPR005467">
    <property type="entry name" value="His_kinase_dom"/>
</dbReference>
<dbReference type="Gene3D" id="6.10.340.10">
    <property type="match status" value="1"/>
</dbReference>
<evidence type="ECO:0000256" key="7">
    <source>
        <dbReference type="ARBA" id="ARBA00022741"/>
    </source>
</evidence>
<dbReference type="InterPro" id="IPR036890">
    <property type="entry name" value="HATPase_C_sf"/>
</dbReference>
<dbReference type="InterPro" id="IPR003661">
    <property type="entry name" value="HisK_dim/P_dom"/>
</dbReference>
<dbReference type="InterPro" id="IPR036097">
    <property type="entry name" value="HisK_dim/P_sf"/>
</dbReference>
<feature type="transmembrane region" description="Helical" evidence="10">
    <location>
        <begin position="234"/>
        <end position="254"/>
    </location>
</feature>
<organism evidence="13 14">
    <name type="scientific">Halopseudomonas phragmitis</name>
    <dbReference type="NCBI Taxonomy" id="1931241"/>
    <lineage>
        <taxon>Bacteria</taxon>
        <taxon>Pseudomonadati</taxon>
        <taxon>Pseudomonadota</taxon>
        <taxon>Gammaproteobacteria</taxon>
        <taxon>Pseudomonadales</taxon>
        <taxon>Pseudomonadaceae</taxon>
        <taxon>Halopseudomonas</taxon>
    </lineage>
</organism>
<evidence type="ECO:0000256" key="2">
    <source>
        <dbReference type="ARBA" id="ARBA00004651"/>
    </source>
</evidence>
<dbReference type="RefSeq" id="WP_080050194.1">
    <property type="nucleotide sequence ID" value="NZ_CP020100.1"/>
</dbReference>
<keyword evidence="4" id="KW-1003">Cell membrane</keyword>
<keyword evidence="9" id="KW-0067">ATP-binding</keyword>
<dbReference type="PANTHER" id="PTHR44936">
    <property type="entry name" value="SENSOR PROTEIN CREC"/>
    <property type="match status" value="1"/>
</dbReference>
<dbReference type="Gene3D" id="1.10.287.130">
    <property type="match status" value="1"/>
</dbReference>
<dbReference type="GO" id="GO:0000155">
    <property type="term" value="F:phosphorelay sensor kinase activity"/>
    <property type="evidence" value="ECO:0007669"/>
    <property type="project" value="InterPro"/>
</dbReference>
<keyword evidence="5" id="KW-0597">Phosphoprotein</keyword>
<dbReference type="KEGG" id="ppha:BVH74_11435"/>
<dbReference type="PROSITE" id="PS50109">
    <property type="entry name" value="HIS_KIN"/>
    <property type="match status" value="1"/>
</dbReference>
<evidence type="ECO:0000256" key="6">
    <source>
        <dbReference type="ARBA" id="ARBA00022679"/>
    </source>
</evidence>
<evidence type="ECO:0000256" key="8">
    <source>
        <dbReference type="ARBA" id="ARBA00022777"/>
    </source>
</evidence>
<dbReference type="AlphaFoldDB" id="A0A1V0B5X2"/>
<keyword evidence="7" id="KW-0547">Nucleotide-binding</keyword>
<evidence type="ECO:0000256" key="5">
    <source>
        <dbReference type="ARBA" id="ARBA00022553"/>
    </source>
</evidence>
<keyword evidence="8 13" id="KW-0418">Kinase</keyword>
<comment type="subcellular location">
    <subcellularLocation>
        <location evidence="2">Cell membrane</location>
        <topology evidence="2">Multi-pass membrane protein</topology>
    </subcellularLocation>
</comment>
<dbReference type="Pfam" id="PF02518">
    <property type="entry name" value="HATPase_c"/>
    <property type="match status" value="1"/>
</dbReference>
<evidence type="ECO:0000256" key="1">
    <source>
        <dbReference type="ARBA" id="ARBA00000085"/>
    </source>
</evidence>
<evidence type="ECO:0000259" key="12">
    <source>
        <dbReference type="PROSITE" id="PS50885"/>
    </source>
</evidence>
<dbReference type="EC" id="2.7.13.3" evidence="3"/>
<evidence type="ECO:0000313" key="13">
    <source>
        <dbReference type="EMBL" id="AQZ95326.1"/>
    </source>
</evidence>
<comment type="catalytic activity">
    <reaction evidence="1">
        <text>ATP + protein L-histidine = ADP + protein N-phospho-L-histidine.</text>
        <dbReference type="EC" id="2.7.13.3"/>
    </reaction>
</comment>
<dbReference type="InterPro" id="IPR004358">
    <property type="entry name" value="Sig_transdc_His_kin-like_C"/>
</dbReference>
<proteinExistence type="predicted"/>
<dbReference type="SUPFAM" id="SSF158472">
    <property type="entry name" value="HAMP domain-like"/>
    <property type="match status" value="1"/>
</dbReference>
<evidence type="ECO:0000256" key="4">
    <source>
        <dbReference type="ARBA" id="ARBA00022475"/>
    </source>
</evidence>
<dbReference type="Pfam" id="PF00512">
    <property type="entry name" value="HisKA"/>
    <property type="match status" value="1"/>
</dbReference>
<dbReference type="EMBL" id="CP020100">
    <property type="protein sequence ID" value="AQZ95326.1"/>
    <property type="molecule type" value="Genomic_DNA"/>
</dbReference>
<dbReference type="PRINTS" id="PR00344">
    <property type="entry name" value="BCTRLSENSOR"/>
</dbReference>
<dbReference type="GO" id="GO:0005886">
    <property type="term" value="C:plasma membrane"/>
    <property type="evidence" value="ECO:0007669"/>
    <property type="project" value="UniProtKB-SubCell"/>
</dbReference>
<evidence type="ECO:0000256" key="3">
    <source>
        <dbReference type="ARBA" id="ARBA00012438"/>
    </source>
</evidence>
<dbReference type="PROSITE" id="PS50885">
    <property type="entry name" value="HAMP"/>
    <property type="match status" value="1"/>
</dbReference>
<dbReference type="CDD" id="cd06225">
    <property type="entry name" value="HAMP"/>
    <property type="match status" value="1"/>
</dbReference>
<evidence type="ECO:0000256" key="10">
    <source>
        <dbReference type="SAM" id="Phobius"/>
    </source>
</evidence>
<keyword evidence="14" id="KW-1185">Reference proteome</keyword>
<dbReference type="SMART" id="SM00304">
    <property type="entry name" value="HAMP"/>
    <property type="match status" value="1"/>
</dbReference>
<accession>A0A1V0B5X2</accession>
<keyword evidence="6" id="KW-0808">Transferase</keyword>
<dbReference type="GO" id="GO:0005524">
    <property type="term" value="F:ATP binding"/>
    <property type="evidence" value="ECO:0007669"/>
    <property type="project" value="UniProtKB-KW"/>
</dbReference>
<sequence>MNSIFLRIYGGMLLVLVAVSLLALLSIRMINDVRVEDYRERIASGTFRLMADNLEPMDTAERLKALAVWTRLIGVPLELKPLSDLGLESSAWARLIRGQVLVRPTGPQQVRVYSLVDLSEEVVLTTDIQRISEQLGRATLFLIADELVRHPEADMPARLQRLRREKGFGYPLQLTRMHEADLDLDQIRRLDESDTVMALGPEGDSVLLYLKIPDTQWVLSLGPLYQMRDYPPEMLLITGVLVLTLSGLLIYLLVRQLEQRLMSLEAAATDLARGKLEARVEPRGNDAVGQLGKTFNDMANHLQRLMRIQREMIGAVSHELRTPVARLRFGLEMVETAGSEADLQRYLEGMDADLTELDKLVDEILTYARLEQGAPALVLEATDLPALVDRVIAELAPLKPDIRLEHRDLTHGAGYAVDAERRYLQRAVINLASNALRHASTRVRVTTLVQSGRCRVMVEDDGPGIPEAYRERIFTPFLRLDDSRTRSSGGYGLGLSIVRRVIYWHQGRAHVESSADLGGACFVLDWPATRPV</sequence>
<dbReference type="Pfam" id="PF00672">
    <property type="entry name" value="HAMP"/>
    <property type="match status" value="1"/>
</dbReference>
<evidence type="ECO:0000313" key="14">
    <source>
        <dbReference type="Proteomes" id="UP000243488"/>
    </source>
</evidence>
<keyword evidence="10" id="KW-0812">Transmembrane</keyword>
<evidence type="ECO:0000256" key="9">
    <source>
        <dbReference type="ARBA" id="ARBA00022840"/>
    </source>
</evidence>
<gene>
    <name evidence="13" type="ORF">BVH74_11435</name>
</gene>